<dbReference type="InParanoid" id="A0A3N4KER1"/>
<evidence type="ECO:0000313" key="1">
    <source>
        <dbReference type="EMBL" id="RPB07832.1"/>
    </source>
</evidence>
<organism evidence="1 2">
    <name type="scientific">Morchella conica CCBAS932</name>
    <dbReference type="NCBI Taxonomy" id="1392247"/>
    <lineage>
        <taxon>Eukaryota</taxon>
        <taxon>Fungi</taxon>
        <taxon>Dikarya</taxon>
        <taxon>Ascomycota</taxon>
        <taxon>Pezizomycotina</taxon>
        <taxon>Pezizomycetes</taxon>
        <taxon>Pezizales</taxon>
        <taxon>Morchellaceae</taxon>
        <taxon>Morchella</taxon>
    </lineage>
</organism>
<evidence type="ECO:0000313" key="2">
    <source>
        <dbReference type="Proteomes" id="UP000277580"/>
    </source>
</evidence>
<keyword evidence="2" id="KW-1185">Reference proteome</keyword>
<protein>
    <submittedName>
        <fullName evidence="1">Uncharacterized protein</fullName>
    </submittedName>
</protein>
<dbReference type="AlphaFoldDB" id="A0A3N4KER1"/>
<gene>
    <name evidence="1" type="ORF">P167DRAFT_539801</name>
</gene>
<dbReference type="EMBL" id="ML119174">
    <property type="protein sequence ID" value="RPB07832.1"/>
    <property type="molecule type" value="Genomic_DNA"/>
</dbReference>
<name>A0A3N4KER1_9PEZI</name>
<dbReference type="Proteomes" id="UP000277580">
    <property type="component" value="Unassembled WGS sequence"/>
</dbReference>
<accession>A0A3N4KER1</accession>
<proteinExistence type="predicted"/>
<sequence length="65" mass="7115">MVSPRSGTFRLVVFASVNVLKPGSWLIVRTPAHRSNITIGWAFPRFVDLFNGGPGGLKLQSFVSQ</sequence>
<reference evidence="1 2" key="1">
    <citation type="journal article" date="2018" name="Nat. Ecol. Evol.">
        <title>Pezizomycetes genomes reveal the molecular basis of ectomycorrhizal truffle lifestyle.</title>
        <authorList>
            <person name="Murat C."/>
            <person name="Payen T."/>
            <person name="Noel B."/>
            <person name="Kuo A."/>
            <person name="Morin E."/>
            <person name="Chen J."/>
            <person name="Kohler A."/>
            <person name="Krizsan K."/>
            <person name="Balestrini R."/>
            <person name="Da Silva C."/>
            <person name="Montanini B."/>
            <person name="Hainaut M."/>
            <person name="Levati E."/>
            <person name="Barry K.W."/>
            <person name="Belfiori B."/>
            <person name="Cichocki N."/>
            <person name="Clum A."/>
            <person name="Dockter R.B."/>
            <person name="Fauchery L."/>
            <person name="Guy J."/>
            <person name="Iotti M."/>
            <person name="Le Tacon F."/>
            <person name="Lindquist E.A."/>
            <person name="Lipzen A."/>
            <person name="Malagnac F."/>
            <person name="Mello A."/>
            <person name="Molinier V."/>
            <person name="Miyauchi S."/>
            <person name="Poulain J."/>
            <person name="Riccioni C."/>
            <person name="Rubini A."/>
            <person name="Sitrit Y."/>
            <person name="Splivallo R."/>
            <person name="Traeger S."/>
            <person name="Wang M."/>
            <person name="Zifcakova L."/>
            <person name="Wipf D."/>
            <person name="Zambonelli A."/>
            <person name="Paolocci F."/>
            <person name="Nowrousian M."/>
            <person name="Ottonello S."/>
            <person name="Baldrian P."/>
            <person name="Spatafora J.W."/>
            <person name="Henrissat B."/>
            <person name="Nagy L.G."/>
            <person name="Aury J.M."/>
            <person name="Wincker P."/>
            <person name="Grigoriev I.V."/>
            <person name="Bonfante P."/>
            <person name="Martin F.M."/>
        </authorList>
    </citation>
    <scope>NUCLEOTIDE SEQUENCE [LARGE SCALE GENOMIC DNA]</scope>
    <source>
        <strain evidence="1 2">CCBAS932</strain>
    </source>
</reference>